<dbReference type="STRING" id="1515439.SAMN06265784_101532"/>
<dbReference type="Proteomes" id="UP000193228">
    <property type="component" value="Unassembled WGS sequence"/>
</dbReference>
<dbReference type="RefSeq" id="WP_275937484.1">
    <property type="nucleotide sequence ID" value="NZ_FXAT01000001.1"/>
</dbReference>
<name>A0A1X7ICV6_9BURK</name>
<evidence type="ECO:0000313" key="2">
    <source>
        <dbReference type="Proteomes" id="UP000193228"/>
    </source>
</evidence>
<organism evidence="1 2">
    <name type="scientific">Paraburkholderia susongensis</name>
    <dbReference type="NCBI Taxonomy" id="1515439"/>
    <lineage>
        <taxon>Bacteria</taxon>
        <taxon>Pseudomonadati</taxon>
        <taxon>Pseudomonadota</taxon>
        <taxon>Betaproteobacteria</taxon>
        <taxon>Burkholderiales</taxon>
        <taxon>Burkholderiaceae</taxon>
        <taxon>Paraburkholderia</taxon>
    </lineage>
</organism>
<sequence>MPAGLLSFAAFVALLSGTAEHRAALLHARMFVHLADHFTANFL</sequence>
<dbReference type="AlphaFoldDB" id="A0A1X7ICV6"/>
<gene>
    <name evidence="1" type="ORF">SAMN06265784_101532</name>
</gene>
<protein>
    <submittedName>
        <fullName evidence="1">Uncharacterized protein</fullName>
    </submittedName>
</protein>
<accession>A0A1X7ICV6</accession>
<keyword evidence="2" id="KW-1185">Reference proteome</keyword>
<evidence type="ECO:0000313" key="1">
    <source>
        <dbReference type="EMBL" id="SMG12090.1"/>
    </source>
</evidence>
<dbReference type="EMBL" id="FXAT01000001">
    <property type="protein sequence ID" value="SMG12090.1"/>
    <property type="molecule type" value="Genomic_DNA"/>
</dbReference>
<reference evidence="2" key="1">
    <citation type="submission" date="2017-04" db="EMBL/GenBank/DDBJ databases">
        <authorList>
            <person name="Varghese N."/>
            <person name="Submissions S."/>
        </authorList>
    </citation>
    <scope>NUCLEOTIDE SEQUENCE [LARGE SCALE GENOMIC DNA]</scope>
    <source>
        <strain evidence="2">LMG 29540</strain>
    </source>
</reference>
<proteinExistence type="predicted"/>